<evidence type="ECO:0000313" key="2">
    <source>
        <dbReference type="Proteomes" id="UP000270296"/>
    </source>
</evidence>
<name>A0A183IQ48_9BILA</name>
<evidence type="ECO:0000313" key="3">
    <source>
        <dbReference type="WBParaSite" id="SBAD_0000597301-mRNA-1"/>
    </source>
</evidence>
<dbReference type="EMBL" id="UZAM01009217">
    <property type="protein sequence ID" value="VDP08198.1"/>
    <property type="molecule type" value="Genomic_DNA"/>
</dbReference>
<dbReference type="AlphaFoldDB" id="A0A183IQ48"/>
<proteinExistence type="predicted"/>
<organism evidence="3">
    <name type="scientific">Soboliphyme baturini</name>
    <dbReference type="NCBI Taxonomy" id="241478"/>
    <lineage>
        <taxon>Eukaryota</taxon>
        <taxon>Metazoa</taxon>
        <taxon>Ecdysozoa</taxon>
        <taxon>Nematoda</taxon>
        <taxon>Enoplea</taxon>
        <taxon>Dorylaimia</taxon>
        <taxon>Dioctophymatida</taxon>
        <taxon>Dioctophymatoidea</taxon>
        <taxon>Soboliphymatidae</taxon>
        <taxon>Soboliphyme</taxon>
    </lineage>
</organism>
<sequence length="68" mass="7768">MANRLSHYDAILNTADPYNDFNRPKTAADKKKDWIGKRNTWIEAATGGPLPKPRVFLQHHRLVCTAHV</sequence>
<reference evidence="3" key="1">
    <citation type="submission" date="2016-06" db="UniProtKB">
        <authorList>
            <consortium name="WormBaseParasite"/>
        </authorList>
    </citation>
    <scope>IDENTIFICATION</scope>
</reference>
<keyword evidence="2" id="KW-1185">Reference proteome</keyword>
<dbReference type="Proteomes" id="UP000270296">
    <property type="component" value="Unassembled WGS sequence"/>
</dbReference>
<dbReference type="WBParaSite" id="SBAD_0000597301-mRNA-1">
    <property type="protein sequence ID" value="SBAD_0000597301-mRNA-1"/>
    <property type="gene ID" value="SBAD_0000597301"/>
</dbReference>
<protein>
    <submittedName>
        <fullName evidence="3">DUF5872 domain-containing protein</fullName>
    </submittedName>
</protein>
<evidence type="ECO:0000313" key="1">
    <source>
        <dbReference type="EMBL" id="VDP08198.1"/>
    </source>
</evidence>
<reference evidence="1 2" key="2">
    <citation type="submission" date="2018-11" db="EMBL/GenBank/DDBJ databases">
        <authorList>
            <consortium name="Pathogen Informatics"/>
        </authorList>
    </citation>
    <scope>NUCLEOTIDE SEQUENCE [LARGE SCALE GENOMIC DNA]</scope>
</reference>
<gene>
    <name evidence="1" type="ORF">SBAD_LOCUS5745</name>
</gene>
<accession>A0A183IQ48</accession>